<dbReference type="InterPro" id="IPR029063">
    <property type="entry name" value="SAM-dependent_MTases_sf"/>
</dbReference>
<dbReference type="Gene3D" id="3.40.50.150">
    <property type="entry name" value="Vaccinia Virus protein VP39"/>
    <property type="match status" value="1"/>
</dbReference>
<evidence type="ECO:0000313" key="2">
    <source>
        <dbReference type="Proteomes" id="UP000634139"/>
    </source>
</evidence>
<dbReference type="EMBL" id="BMZD01000001">
    <property type="protein sequence ID" value="GGZ85729.1"/>
    <property type="molecule type" value="Genomic_DNA"/>
</dbReference>
<gene>
    <name evidence="1" type="ORF">GCM10011617_00160</name>
</gene>
<name>A0A918R5L6_9SPHN</name>
<keyword evidence="2" id="KW-1185">Reference proteome</keyword>
<sequence length="663" mass="72566">MAGPASPRSQLAELIDEALALLAEHQVEVPFPSGGDRDSMPSLLEECEALLASEIEEAPVVRVLVSIGPLESATRKLLERQPNCALVEMPELPALAAEESRNPALDEQGRRRVLDLAFEELLLHHHRKGNRLILLRNMLESDPYWRPKLDSSDGARDLRGAVLVTHPLRSYLIARHKGLLPLELSPLDAFAASASRFLAALEGFQHVQLEAFVDEPGQLLSFCSEALCLGFPHQPAVFGYTVLDPPQRGVLTFPDGLPAIEAPLDGQGYCILCAQLGYQVDEFPEFSNTAHNRAPPSLPPALALPAIPDGWTPAHLGTFIPQIAQLLSAEGTEGCFGLTVTALVEQIEQCLNQPARVLEAIDEAALAMPMRDRALFMIACAAHFQARGDRMQAENLLKLSGPLTGPSIRGVELLAAELQIRLGNVEAALRGLVADALSGPTALSEASARKLRAALDQSWDKHVSEHGHSLLLDHLKNHLPAAASSSHRVMIEIGTTRENVAAQGSTEKLALRCNELGIHFITVDMDPQNTIMAKRMFRRHGLDYEAVTAKGEDFLAQWDGLIDYCFLDAYDFDHGNHSELRQSRYETFLGNRIDDEACHKMHYDCAVSLIAKLAPDGIICFDDTWTDDSGRWTAKGTTAMPLLLDNGFKLLDARNRAALLARD</sequence>
<dbReference type="RefSeq" id="WP_189538400.1">
    <property type="nucleotide sequence ID" value="NZ_BMZD01000001.1"/>
</dbReference>
<dbReference type="AlphaFoldDB" id="A0A918R5L6"/>
<reference evidence="1" key="1">
    <citation type="journal article" date="2014" name="Int. J. Syst. Evol. Microbiol.">
        <title>Complete genome sequence of Corynebacterium casei LMG S-19264T (=DSM 44701T), isolated from a smear-ripened cheese.</title>
        <authorList>
            <consortium name="US DOE Joint Genome Institute (JGI-PGF)"/>
            <person name="Walter F."/>
            <person name="Albersmeier A."/>
            <person name="Kalinowski J."/>
            <person name="Ruckert C."/>
        </authorList>
    </citation>
    <scope>NUCLEOTIDE SEQUENCE</scope>
    <source>
        <strain evidence="1">KCTC 32422</strain>
    </source>
</reference>
<evidence type="ECO:0000313" key="1">
    <source>
        <dbReference type="EMBL" id="GGZ85729.1"/>
    </source>
</evidence>
<accession>A0A918R5L6</accession>
<dbReference type="SUPFAM" id="SSF53335">
    <property type="entry name" value="S-adenosyl-L-methionine-dependent methyltransferases"/>
    <property type="match status" value="1"/>
</dbReference>
<organism evidence="1 2">
    <name type="scientific">Novosphingobium arvoryzae</name>
    <dbReference type="NCBI Taxonomy" id="1256514"/>
    <lineage>
        <taxon>Bacteria</taxon>
        <taxon>Pseudomonadati</taxon>
        <taxon>Pseudomonadota</taxon>
        <taxon>Alphaproteobacteria</taxon>
        <taxon>Sphingomonadales</taxon>
        <taxon>Sphingomonadaceae</taxon>
        <taxon>Novosphingobium</taxon>
    </lineage>
</organism>
<reference evidence="1" key="2">
    <citation type="submission" date="2020-09" db="EMBL/GenBank/DDBJ databases">
        <authorList>
            <person name="Sun Q."/>
            <person name="Kim S."/>
        </authorList>
    </citation>
    <scope>NUCLEOTIDE SEQUENCE</scope>
    <source>
        <strain evidence="1">KCTC 32422</strain>
    </source>
</reference>
<dbReference type="Proteomes" id="UP000634139">
    <property type="component" value="Unassembled WGS sequence"/>
</dbReference>
<proteinExistence type="predicted"/>
<protein>
    <submittedName>
        <fullName evidence="1">Uncharacterized protein</fullName>
    </submittedName>
</protein>
<comment type="caution">
    <text evidence="1">The sequence shown here is derived from an EMBL/GenBank/DDBJ whole genome shotgun (WGS) entry which is preliminary data.</text>
</comment>